<accession>A0A644V3H2</accession>
<evidence type="ECO:0000256" key="3">
    <source>
        <dbReference type="ARBA" id="ARBA00004613"/>
    </source>
</evidence>
<dbReference type="InterPro" id="IPR012334">
    <property type="entry name" value="Pectin_lyas_fold"/>
</dbReference>
<dbReference type="PANTHER" id="PTHR11319">
    <property type="entry name" value="G PROTEIN-COUPLED RECEPTOR-RELATED"/>
    <property type="match status" value="1"/>
</dbReference>
<dbReference type="EMBL" id="VSSQ01000210">
    <property type="protein sequence ID" value="MPL85721.1"/>
    <property type="molecule type" value="Genomic_DNA"/>
</dbReference>
<dbReference type="PANTHER" id="PTHR11319:SF35">
    <property type="entry name" value="OUTER MEMBRANE PROTEIN PMPC-RELATED"/>
    <property type="match status" value="1"/>
</dbReference>
<feature type="domain" description="Right handed beta helix" evidence="9">
    <location>
        <begin position="272"/>
        <end position="443"/>
    </location>
</feature>
<evidence type="ECO:0000259" key="9">
    <source>
        <dbReference type="Pfam" id="PF13229"/>
    </source>
</evidence>
<dbReference type="PROSITE" id="PS51257">
    <property type="entry name" value="PROKAR_LIPOPROTEIN"/>
    <property type="match status" value="1"/>
</dbReference>
<dbReference type="NCBIfam" id="NF041518">
    <property type="entry name" value="choice_anch_Q"/>
    <property type="match status" value="1"/>
</dbReference>
<dbReference type="NCBIfam" id="TIGR04183">
    <property type="entry name" value="Por_Secre_tail"/>
    <property type="match status" value="1"/>
</dbReference>
<dbReference type="InterPro" id="IPR011050">
    <property type="entry name" value="Pectin_lyase_fold/virulence"/>
</dbReference>
<evidence type="ECO:0000256" key="7">
    <source>
        <dbReference type="ARBA" id="ARBA00023237"/>
    </source>
</evidence>
<gene>
    <name evidence="10" type="ORF">SDC9_31694</name>
</gene>
<evidence type="ECO:0000256" key="5">
    <source>
        <dbReference type="ARBA" id="ARBA00022729"/>
    </source>
</evidence>
<evidence type="ECO:0000256" key="1">
    <source>
        <dbReference type="ARBA" id="ARBA00004196"/>
    </source>
</evidence>
<evidence type="ECO:0000256" key="2">
    <source>
        <dbReference type="ARBA" id="ARBA00004442"/>
    </source>
</evidence>
<evidence type="ECO:0000313" key="10">
    <source>
        <dbReference type="EMBL" id="MPL85721.1"/>
    </source>
</evidence>
<keyword evidence="8" id="KW-0812">Transmembrane</keyword>
<dbReference type="Gene3D" id="2.160.20.10">
    <property type="entry name" value="Single-stranded right-handed beta-helix, Pectin lyase-like"/>
    <property type="match status" value="2"/>
</dbReference>
<organism evidence="10">
    <name type="scientific">bioreactor metagenome</name>
    <dbReference type="NCBI Taxonomy" id="1076179"/>
    <lineage>
        <taxon>unclassified sequences</taxon>
        <taxon>metagenomes</taxon>
        <taxon>ecological metagenomes</taxon>
    </lineage>
</organism>
<evidence type="ECO:0000256" key="8">
    <source>
        <dbReference type="SAM" id="Phobius"/>
    </source>
</evidence>
<feature type="transmembrane region" description="Helical" evidence="8">
    <location>
        <begin position="12"/>
        <end position="31"/>
    </location>
</feature>
<dbReference type="InterPro" id="IPR006626">
    <property type="entry name" value="PbH1"/>
</dbReference>
<dbReference type="SUPFAM" id="SSF51126">
    <property type="entry name" value="Pectin lyase-like"/>
    <property type="match status" value="3"/>
</dbReference>
<dbReference type="InterPro" id="IPR059226">
    <property type="entry name" value="Choice_anch_Q_dom"/>
</dbReference>
<keyword evidence="7" id="KW-0998">Cell outer membrane</keyword>
<evidence type="ECO:0000256" key="4">
    <source>
        <dbReference type="ARBA" id="ARBA00022525"/>
    </source>
</evidence>
<dbReference type="NCBIfam" id="TIGR01376">
    <property type="entry name" value="POMP_repeat"/>
    <property type="match status" value="1"/>
</dbReference>
<proteinExistence type="predicted"/>
<keyword evidence="6 8" id="KW-0472">Membrane</keyword>
<dbReference type="AlphaFoldDB" id="A0A644V3H2"/>
<keyword evidence="8" id="KW-1133">Transmembrane helix</keyword>
<dbReference type="GO" id="GO:0009279">
    <property type="term" value="C:cell outer membrane"/>
    <property type="evidence" value="ECO:0007669"/>
    <property type="project" value="UniProtKB-SubCell"/>
</dbReference>
<dbReference type="GO" id="GO:0005576">
    <property type="term" value="C:extracellular region"/>
    <property type="evidence" value="ECO:0007669"/>
    <property type="project" value="UniProtKB-SubCell"/>
</dbReference>
<dbReference type="InterPro" id="IPR039448">
    <property type="entry name" value="Beta_helix"/>
</dbReference>
<name>A0A644V3H2_9ZZZZ</name>
<evidence type="ECO:0000256" key="6">
    <source>
        <dbReference type="ARBA" id="ARBA00023136"/>
    </source>
</evidence>
<keyword evidence="4" id="KW-0964">Secreted</keyword>
<dbReference type="Gene3D" id="2.60.40.4070">
    <property type="match status" value="1"/>
</dbReference>
<sequence length="1068" mass="115182">MKKKLFILQKRYLYGLILMLFLTACYEFSFVNQPGSAELNSTMQVQISVYTTGGDGQYYTPYFGIKLPEGWQVNDSIVFSYGTTIGWFVYNDSLSQAMSAIEPPQPGYYWWVSKAIEQVMYNYNDIYLFNPVIRTDDKSGNFSLDYMLGHDYVYYGYGGLNFRRSNGHSVTVGLPDHVVVTGNNDHGLGSLRSAIAHVGFNGTITFQMVNPAPIVLESPLEISKNITIRGSDDMPVVISGNGQCQVFIVRESYSPKFEFIDIVQGYGYYGGGVECMEGSSPVFSNCSFSGNSAVQCGGGIYAGYNTNLVMTDLVFSGNSANEGGGFYIQYSGNASLHNMVFTDNNANYSGGAIYSSANALELRDILISSNHSQYHGGGLYLYNGEVNAKNLTVVSNSVDAPEGSGGGINCGYGSIRLENCAISNNISNGRGGGIYFEYGSNTEFCCTARCDIFDNEAPEGSDLYAQNLVDVVVDRFTVLYPNYLHASPFENFTFDILHGVNAQVDADMYISPRGDNHNSGLSPDLPKKTISGALSILSTQKQHTLYLDKGEYSANSNGERFPVILPDRVSLEGHPEFATVLDATGKSEAIRISHANQVNISGLTITGASQRAVYCDNSSPSIRNVVITRNNGTGFYCCNNSAPVLSNVNISRNMNGGIYCLNSSIRVFNSGIGNNKAYSGAGVYLSYSNAYFRNVNIMENVTPGGWYSGTGGGVYSFNSDPVFIESSINNNVSGKDGGGIYCVGSTLYLAKTELKGNIGAVGGGLYLDQAEITLLNVEVSGNSANMAGGAYIKRSEAELTNVLVTGNTAGAGAGIYFRESEGLLKQLTIAENVAKVSGGAIFNYRTNLSLWNSVLWGNPPEEIVHFSTSGSPSQLEIYYSDVMGGQDGIDVHGPGVLDWGAGSLDADPLFVGSGPYPFSLALHSPCIDAGPRDPDWLDLPPYDIRGNKRILDGDQNSLAIVDMGAYEFENIPVEPKQMIAGADGESGFSVYPNPCGDVAFFSYTLPAESRINIVIYNQLGKQVAVLADANQKAGQYLVRWYSPEAGPGVYMYRIQAGKIITGGKLVKQ</sequence>
<dbReference type="Pfam" id="PF13229">
    <property type="entry name" value="Beta_helix"/>
    <property type="match status" value="2"/>
</dbReference>
<dbReference type="InterPro" id="IPR026444">
    <property type="entry name" value="Secre_tail"/>
</dbReference>
<comment type="caution">
    <text evidence="10">The sequence shown here is derived from an EMBL/GenBank/DDBJ whole genome shotgun (WGS) entry which is preliminary data.</text>
</comment>
<dbReference type="InterPro" id="IPR003368">
    <property type="entry name" value="POMP_repeat"/>
</dbReference>
<protein>
    <recommendedName>
        <fullName evidence="9">Right handed beta helix domain-containing protein</fullName>
    </recommendedName>
</protein>
<feature type="domain" description="Right handed beta helix" evidence="9">
    <location>
        <begin position="589"/>
        <end position="746"/>
    </location>
</feature>
<dbReference type="SMART" id="SM00710">
    <property type="entry name" value="PbH1"/>
    <property type="match status" value="13"/>
</dbReference>
<comment type="subcellular location">
    <subcellularLocation>
        <location evidence="1">Cell envelope</location>
    </subcellularLocation>
    <subcellularLocation>
        <location evidence="2">Cell outer membrane</location>
    </subcellularLocation>
    <subcellularLocation>
        <location evidence="3">Secreted</location>
    </subcellularLocation>
</comment>
<reference evidence="10" key="1">
    <citation type="submission" date="2019-08" db="EMBL/GenBank/DDBJ databases">
        <authorList>
            <person name="Kucharzyk K."/>
            <person name="Murdoch R.W."/>
            <person name="Higgins S."/>
            <person name="Loffler F."/>
        </authorList>
    </citation>
    <scope>NUCLEOTIDE SEQUENCE</scope>
</reference>
<keyword evidence="5" id="KW-0732">Signal</keyword>